<evidence type="ECO:0000256" key="5">
    <source>
        <dbReference type="RuleBase" id="RU000369"/>
    </source>
</evidence>
<dbReference type="Pfam" id="PF00115">
    <property type="entry name" value="COX1"/>
    <property type="match status" value="1"/>
</dbReference>
<comment type="function">
    <text evidence="5">Component of the cytochrome c oxidase, the last enzyme in the mitochondrial electron transport chain which drives oxidative phosphorylation. The respiratory chain contains 3 multisubunit complexes succinate dehydrogenase (complex II, CII), ubiquinol-cytochrome c oxidoreductase (cytochrome b-c1 complex, complex III, CIII) and cytochrome c oxidase (complex IV, CIV), that cooperate to transfer electrons derived from NADH and succinate to molecular oxygen, creating an electrochemical gradient over the inner membrane that drives transmembrane transport and the ATP synthase. Cytochrome c oxidase is the component of the respiratory chain that catalyzes the reduction of oxygen to water. Electrons originating from reduced cytochrome c in the intermembrane space (IMS) are transferred via the dinuclear copper A center (CU(A)) of subunit 2 and heme A of subunit 1 to the active site in subunit 1, a binuclear center (BNC) formed by heme A3 and copper B (CU(B)). The BNC reduces molecular oxygen to 2 water molecules using 4 electrons from cytochrome c in the IMS and 4 protons from the mitochondrial matrix.</text>
</comment>
<keyword evidence="6" id="KW-1133">Transmembrane helix</keyword>
<feature type="transmembrane region" description="Helical" evidence="6">
    <location>
        <begin position="177"/>
        <end position="204"/>
    </location>
</feature>
<accession>A0A0H5BIE8</accession>
<keyword evidence="5" id="KW-0679">Respiratory chain</keyword>
<keyword evidence="5" id="KW-0479">Metal-binding</keyword>
<evidence type="ECO:0000256" key="1">
    <source>
        <dbReference type="ARBA" id="ARBA00001971"/>
    </source>
</evidence>
<keyword evidence="5" id="KW-0408">Iron</keyword>
<feature type="transmembrane region" description="Helical" evidence="6">
    <location>
        <begin position="264"/>
        <end position="282"/>
    </location>
</feature>
<dbReference type="InterPro" id="IPR000883">
    <property type="entry name" value="Cyt_C_Oxase_1"/>
</dbReference>
<feature type="transmembrane region" description="Helical" evidence="6">
    <location>
        <begin position="224"/>
        <end position="252"/>
    </location>
</feature>
<keyword evidence="5 8" id="KW-0496">Mitochondrion</keyword>
<dbReference type="SUPFAM" id="SSF81442">
    <property type="entry name" value="Cytochrome c oxidase subunit I-like"/>
    <property type="match status" value="1"/>
</dbReference>
<dbReference type="GO" id="GO:0046872">
    <property type="term" value="F:metal ion binding"/>
    <property type="evidence" value="ECO:0007669"/>
    <property type="project" value="UniProtKB-KW"/>
</dbReference>
<keyword evidence="5" id="KW-0249">Electron transport</keyword>
<reference evidence="8" key="1">
    <citation type="journal article" date="2015" name="PLoS ONE">
        <title>The Mitochondrial Genomes of a Myxozoan Genus Kudoa Are Extremely Divergent in Metazoa.</title>
        <authorList>
            <person name="Takeuchi F."/>
            <person name="Sekizuka T."/>
            <person name="Ogasawara Y."/>
            <person name="Yokoyama H."/>
            <person name="Kamikawa R."/>
            <person name="Inagaki Y."/>
            <person name="Nozaki T."/>
            <person name="Sugita-Konishi Y."/>
            <person name="Ohnishi T."/>
            <person name="Kuroda M."/>
        </authorList>
    </citation>
    <scope>NUCLEOTIDE SEQUENCE</scope>
    <source>
        <strain evidence="8">201204</strain>
    </source>
</reference>
<dbReference type="PANTHER" id="PTHR10422">
    <property type="entry name" value="CYTOCHROME C OXIDASE SUBUNIT 1"/>
    <property type="match status" value="1"/>
</dbReference>
<evidence type="ECO:0000313" key="8">
    <source>
        <dbReference type="EMBL" id="BAR94694.1"/>
    </source>
</evidence>
<dbReference type="EMBL" id="LC009436">
    <property type="protein sequence ID" value="BAR94694.1"/>
    <property type="molecule type" value="Genomic_DNA"/>
</dbReference>
<comment type="subcellular location">
    <subcellularLocation>
        <location evidence="5">Mitochondrion inner membrane</location>
        <topology evidence="5">Multi-pass membrane protein</topology>
    </subcellularLocation>
</comment>
<gene>
    <name evidence="8" type="primary">cox1</name>
</gene>
<proteinExistence type="inferred from homology"/>
<feature type="transmembrane region" description="Helical" evidence="6">
    <location>
        <begin position="394"/>
        <end position="412"/>
    </location>
</feature>
<dbReference type="AlphaFoldDB" id="A0A0H5BIE8"/>
<keyword evidence="5 6" id="KW-0472">Membrane</keyword>
<comment type="cofactor">
    <cofactor evidence="1">
        <name>heme</name>
        <dbReference type="ChEBI" id="CHEBI:30413"/>
    </cofactor>
</comment>
<comment type="pathway">
    <text evidence="2 5">Energy metabolism; oxidative phosphorylation.</text>
</comment>
<feature type="transmembrane region" description="Helical" evidence="6">
    <location>
        <begin position="51"/>
        <end position="77"/>
    </location>
</feature>
<name>A0A0H5BIE8_9CNID</name>
<sequence>MIPYTSQNLLSAKIVAIGYWRIAFLASILASACSCFLRVEISFLHGQSSESVYFSLLTAHGLLFVFLVLVPIGQGYLNWWFPGQTGTWDFIWPRVNMGALLGVEWSTAILLLFWLPGGWNPGWTMYPPLASFQQGFSIDCIIAGIHALGVASGAGSSNAVVSFRLLILPFSRKELSIFVWSQFVAAVLFIGTIPSLALGLLGILLDRTTSSSWFDPSGGGDPVLYQLLFWFFGHPEVYVVVLPSFGVLSASLEANSGLYGKEGLISSVSCLGVLGYLVYAHHMFTVDLELEVKLLFSSGTMAIAVPTGVKVYSWMVSVRSGSLDTLQTFLPLLCFLATFIGGGLTGIMLSSSTADVLLHDTYFVVAHFHQVMAIAAFLAFTCGVHWLGMMSHGGAIILFTIATMTIFLPLYGAGLCGIPRRVPSMLYEASGFLVPGYLGCVLAIMAIILYLIFL</sequence>
<feature type="transmembrane region" description="Helical" evidence="6">
    <location>
        <begin position="361"/>
        <end position="387"/>
    </location>
</feature>
<dbReference type="PANTHER" id="PTHR10422:SF18">
    <property type="entry name" value="CYTOCHROME C OXIDASE SUBUNIT 1"/>
    <property type="match status" value="1"/>
</dbReference>
<dbReference type="Gene3D" id="1.20.210.10">
    <property type="entry name" value="Cytochrome c oxidase-like, subunit I domain"/>
    <property type="match status" value="1"/>
</dbReference>
<feature type="transmembrane region" description="Helical" evidence="6">
    <location>
        <begin position="20"/>
        <end position="39"/>
    </location>
</feature>
<feature type="transmembrane region" description="Helical" evidence="6">
    <location>
        <begin position="328"/>
        <end position="349"/>
    </location>
</feature>
<dbReference type="EC" id="7.1.1.9" evidence="5"/>
<dbReference type="InterPro" id="IPR023616">
    <property type="entry name" value="Cyt_c_oxase-like_su1_dom"/>
</dbReference>
<evidence type="ECO:0000256" key="4">
    <source>
        <dbReference type="ARBA" id="ARBA00015947"/>
    </source>
</evidence>
<keyword evidence="5" id="KW-0186">Copper</keyword>
<comment type="similarity">
    <text evidence="3 5">Belongs to the heme-copper respiratory oxidase family.</text>
</comment>
<dbReference type="PRINTS" id="PR01165">
    <property type="entry name" value="CYCOXIDASEI"/>
</dbReference>
<keyword evidence="5" id="KW-0813">Transport</keyword>
<dbReference type="UniPathway" id="UPA00705"/>
<geneLocation type="mitochondrion" evidence="8"/>
<dbReference type="GO" id="GO:0006123">
    <property type="term" value="P:mitochondrial electron transport, cytochrome c to oxygen"/>
    <property type="evidence" value="ECO:0007669"/>
    <property type="project" value="TreeGrafter"/>
</dbReference>
<dbReference type="GO" id="GO:0005743">
    <property type="term" value="C:mitochondrial inner membrane"/>
    <property type="evidence" value="ECO:0007669"/>
    <property type="project" value="UniProtKB-SubCell"/>
</dbReference>
<keyword evidence="5" id="KW-0999">Mitochondrion inner membrane</keyword>
<evidence type="ECO:0000256" key="3">
    <source>
        <dbReference type="ARBA" id="ARBA00009578"/>
    </source>
</evidence>
<dbReference type="GO" id="GO:0020037">
    <property type="term" value="F:heme binding"/>
    <property type="evidence" value="ECO:0007669"/>
    <property type="project" value="InterPro"/>
</dbReference>
<dbReference type="GO" id="GO:0015990">
    <property type="term" value="P:electron transport coupled proton transport"/>
    <property type="evidence" value="ECO:0007669"/>
    <property type="project" value="TreeGrafter"/>
</dbReference>
<keyword evidence="5" id="KW-0349">Heme</keyword>
<dbReference type="GO" id="GO:0004129">
    <property type="term" value="F:cytochrome-c oxidase activity"/>
    <property type="evidence" value="ECO:0007669"/>
    <property type="project" value="UniProtKB-EC"/>
</dbReference>
<keyword evidence="5 6" id="KW-0812">Transmembrane</keyword>
<evidence type="ECO:0000256" key="2">
    <source>
        <dbReference type="ARBA" id="ARBA00004673"/>
    </source>
</evidence>
<feature type="transmembrane region" description="Helical" evidence="6">
    <location>
        <begin position="294"/>
        <end position="316"/>
    </location>
</feature>
<feature type="domain" description="Cytochrome oxidase subunit I profile" evidence="7">
    <location>
        <begin position="13"/>
        <end position="454"/>
    </location>
</feature>
<comment type="catalytic activity">
    <reaction evidence="5">
        <text>4 Fe(II)-[cytochrome c] + O2 + 8 H(+)(in) = 4 Fe(III)-[cytochrome c] + 2 H2O + 4 H(+)(out)</text>
        <dbReference type="Rhea" id="RHEA:11436"/>
        <dbReference type="Rhea" id="RHEA-COMP:10350"/>
        <dbReference type="Rhea" id="RHEA-COMP:14399"/>
        <dbReference type="ChEBI" id="CHEBI:15377"/>
        <dbReference type="ChEBI" id="CHEBI:15378"/>
        <dbReference type="ChEBI" id="CHEBI:15379"/>
        <dbReference type="ChEBI" id="CHEBI:29033"/>
        <dbReference type="ChEBI" id="CHEBI:29034"/>
        <dbReference type="EC" id="7.1.1.9"/>
    </reaction>
</comment>
<organism evidence="8">
    <name type="scientific">Kudoa septempunctata</name>
    <dbReference type="NCBI Taxonomy" id="751907"/>
    <lineage>
        <taxon>Eukaryota</taxon>
        <taxon>Metazoa</taxon>
        <taxon>Cnidaria</taxon>
        <taxon>Myxozoa</taxon>
        <taxon>Myxosporea</taxon>
        <taxon>Multivalvulida</taxon>
        <taxon>Kudoidae</taxon>
        <taxon>Kudoa</taxon>
    </lineage>
</organism>
<dbReference type="PROSITE" id="PS50855">
    <property type="entry name" value="COX1"/>
    <property type="match status" value="1"/>
</dbReference>
<protein>
    <recommendedName>
        <fullName evidence="4 5">Cytochrome c oxidase subunit 1</fullName>
        <ecNumber evidence="5">7.1.1.9</ecNumber>
    </recommendedName>
</protein>
<evidence type="ECO:0000259" key="7">
    <source>
        <dbReference type="PROSITE" id="PS50855"/>
    </source>
</evidence>
<feature type="transmembrane region" description="Helical" evidence="6">
    <location>
        <begin position="97"/>
        <end position="115"/>
    </location>
</feature>
<dbReference type="InterPro" id="IPR036927">
    <property type="entry name" value="Cyt_c_oxase-like_su1_sf"/>
</dbReference>
<feature type="transmembrane region" description="Helical" evidence="6">
    <location>
        <begin position="432"/>
        <end position="453"/>
    </location>
</feature>
<evidence type="ECO:0000256" key="6">
    <source>
        <dbReference type="SAM" id="Phobius"/>
    </source>
</evidence>